<dbReference type="OrthoDB" id="6359816at2759"/>
<gene>
    <name evidence="4" type="ORF">TWF970_001668</name>
</gene>
<dbReference type="CDD" id="cd18186">
    <property type="entry name" value="BTB_POZ_ZBTB_KLHL-like"/>
    <property type="match status" value="1"/>
</dbReference>
<dbReference type="EMBL" id="JAABOJ010000013">
    <property type="protein sequence ID" value="KAF3282255.1"/>
    <property type="molecule type" value="Genomic_DNA"/>
</dbReference>
<reference evidence="4 5" key="1">
    <citation type="submission" date="2020-01" db="EMBL/GenBank/DDBJ databases">
        <authorList>
            <person name="Palmer J.M."/>
        </authorList>
    </citation>
    <scope>NUCLEOTIDE SEQUENCE [LARGE SCALE GENOMIC DNA]</scope>
    <source>
        <strain evidence="4 5">TWF970</strain>
    </source>
</reference>
<accession>A0A7C8VRZ8</accession>
<feature type="region of interest" description="Disordered" evidence="2">
    <location>
        <begin position="91"/>
        <end position="119"/>
    </location>
</feature>
<evidence type="ECO:0000313" key="5">
    <source>
        <dbReference type="Proteomes" id="UP000474640"/>
    </source>
</evidence>
<evidence type="ECO:0000256" key="1">
    <source>
        <dbReference type="SAM" id="Coils"/>
    </source>
</evidence>
<dbReference type="InterPro" id="IPR011333">
    <property type="entry name" value="SKP1/BTB/POZ_sf"/>
</dbReference>
<evidence type="ECO:0000256" key="2">
    <source>
        <dbReference type="SAM" id="MobiDB-lite"/>
    </source>
</evidence>
<dbReference type="InterPro" id="IPR000210">
    <property type="entry name" value="BTB/POZ_dom"/>
</dbReference>
<dbReference type="AlphaFoldDB" id="A0A7C8VRZ8"/>
<feature type="compositionally biased region" description="Polar residues" evidence="2">
    <location>
        <begin position="107"/>
        <end position="117"/>
    </location>
</feature>
<sequence>MLPTDSKPSRRRVSLRGHAPDLAIRCGNRIFKTHQEQLVGKPGILDAVRYEGIQDGCAMVLVHDVEPTVLSCILDYFYTGDFDESGSNPYVPSVLVPDRNDGATESPFKSPSGSPSAEPNKRLAAVFTMAQKYKINELKELKVALASVDSPEVEIIDQSICNNDDGSTDDDTTKNGITKIVEDDKVKNPTNTPVVDEPLTATALSTMEALNESLQTELAALRTTYEEQTKELNGQKPFLLSLKVEKNQAERCRDSAIERLEGLMKVINETTKCKNTNCLASLNISVIENEVRLGGNVTIRCGRCNARQR</sequence>
<comment type="caution">
    <text evidence="4">The sequence shown here is derived from an EMBL/GenBank/DDBJ whole genome shotgun (WGS) entry which is preliminary data.</text>
</comment>
<dbReference type="Gene3D" id="3.30.710.10">
    <property type="entry name" value="Potassium Channel Kv1.1, Chain A"/>
    <property type="match status" value="1"/>
</dbReference>
<evidence type="ECO:0000259" key="3">
    <source>
        <dbReference type="PROSITE" id="PS50097"/>
    </source>
</evidence>
<name>A0A7C8VRZ8_ORBOL</name>
<feature type="domain" description="BTB" evidence="3">
    <location>
        <begin position="20"/>
        <end position="86"/>
    </location>
</feature>
<dbReference type="PROSITE" id="PS50097">
    <property type="entry name" value="BTB"/>
    <property type="match status" value="1"/>
</dbReference>
<keyword evidence="1" id="KW-0175">Coiled coil</keyword>
<dbReference type="Proteomes" id="UP000474640">
    <property type="component" value="Unassembled WGS sequence"/>
</dbReference>
<feature type="coiled-coil region" evidence="1">
    <location>
        <begin position="204"/>
        <end position="231"/>
    </location>
</feature>
<protein>
    <recommendedName>
        <fullName evidence="3">BTB domain-containing protein</fullName>
    </recommendedName>
</protein>
<organism evidence="4 5">
    <name type="scientific">Orbilia oligospora</name>
    <name type="common">Nematode-trapping fungus</name>
    <name type="synonym">Arthrobotrys oligospora</name>
    <dbReference type="NCBI Taxonomy" id="2813651"/>
    <lineage>
        <taxon>Eukaryota</taxon>
        <taxon>Fungi</taxon>
        <taxon>Dikarya</taxon>
        <taxon>Ascomycota</taxon>
        <taxon>Pezizomycotina</taxon>
        <taxon>Orbiliomycetes</taxon>
        <taxon>Orbiliales</taxon>
        <taxon>Orbiliaceae</taxon>
        <taxon>Orbilia</taxon>
    </lineage>
</organism>
<proteinExistence type="predicted"/>
<dbReference type="SUPFAM" id="SSF54695">
    <property type="entry name" value="POZ domain"/>
    <property type="match status" value="1"/>
</dbReference>
<evidence type="ECO:0000313" key="4">
    <source>
        <dbReference type="EMBL" id="KAF3282255.1"/>
    </source>
</evidence>